<dbReference type="FunFam" id="2.10.25.10:FF:000048">
    <property type="entry name" value="Netrin 3"/>
    <property type="match status" value="1"/>
</dbReference>
<dbReference type="GO" id="GO:0009888">
    <property type="term" value="P:tissue development"/>
    <property type="evidence" value="ECO:0007669"/>
    <property type="project" value="TreeGrafter"/>
</dbReference>
<evidence type="ECO:0000259" key="9">
    <source>
        <dbReference type="PROSITE" id="PS50027"/>
    </source>
</evidence>
<dbReference type="InterPro" id="IPR002049">
    <property type="entry name" value="LE_dom"/>
</dbReference>
<evidence type="ECO:0008006" key="13">
    <source>
        <dbReference type="Google" id="ProtNLM"/>
    </source>
</evidence>
<feature type="disulfide bond" evidence="8">
    <location>
        <begin position="396"/>
        <end position="410"/>
    </location>
</feature>
<dbReference type="GO" id="GO:0008045">
    <property type="term" value="P:motor neuron axon guidance"/>
    <property type="evidence" value="ECO:0007669"/>
    <property type="project" value="TreeGrafter"/>
</dbReference>
<keyword evidence="7 8" id="KW-0424">Laminin EGF-like domain</keyword>
<dbReference type="GO" id="GO:0005604">
    <property type="term" value="C:basement membrane"/>
    <property type="evidence" value="ECO:0007669"/>
    <property type="project" value="TreeGrafter"/>
</dbReference>
<dbReference type="Pfam" id="PF00055">
    <property type="entry name" value="Laminin_N"/>
    <property type="match status" value="1"/>
</dbReference>
<dbReference type="AlphaFoldDB" id="A0A6A1Q2E6"/>
<dbReference type="PROSITE" id="PS00022">
    <property type="entry name" value="EGF_1"/>
    <property type="match status" value="1"/>
</dbReference>
<keyword evidence="4" id="KW-0677">Repeat</keyword>
<dbReference type="SUPFAM" id="SSF57196">
    <property type="entry name" value="EGF/Laminin"/>
    <property type="match status" value="3"/>
</dbReference>
<dbReference type="SMART" id="SM00180">
    <property type="entry name" value="EGF_Lam"/>
    <property type="match status" value="3"/>
</dbReference>
<keyword evidence="5 8" id="KW-1015">Disulfide bond</keyword>
<dbReference type="FunFam" id="2.10.25.10:FF:000081">
    <property type="entry name" value="Netrin 1"/>
    <property type="match status" value="1"/>
</dbReference>
<dbReference type="Proteomes" id="UP000437017">
    <property type="component" value="Unassembled WGS sequence"/>
</dbReference>
<feature type="disulfide bond" evidence="8">
    <location>
        <begin position="365"/>
        <end position="382"/>
    </location>
</feature>
<feature type="disulfide bond" evidence="8">
    <location>
        <begin position="363"/>
        <end position="375"/>
    </location>
</feature>
<proteinExistence type="predicted"/>
<dbReference type="EMBL" id="SGJD01001207">
    <property type="protein sequence ID" value="KAB0401444.1"/>
    <property type="molecule type" value="Genomic_DNA"/>
</dbReference>
<gene>
    <name evidence="11" type="ORF">E2I00_009228</name>
</gene>
<feature type="disulfide bond" evidence="8">
    <location>
        <begin position="384"/>
        <end position="393"/>
    </location>
</feature>
<evidence type="ECO:0000256" key="8">
    <source>
        <dbReference type="PROSITE-ProRule" id="PRU00460"/>
    </source>
</evidence>
<dbReference type="PROSITE" id="PS01248">
    <property type="entry name" value="EGF_LAM_1"/>
    <property type="match status" value="1"/>
</dbReference>
<evidence type="ECO:0000256" key="4">
    <source>
        <dbReference type="ARBA" id="ARBA00022737"/>
    </source>
</evidence>
<dbReference type="InterPro" id="IPR056863">
    <property type="entry name" value="LMN_ATRN_NET-like_EGF"/>
</dbReference>
<dbReference type="PANTHER" id="PTHR10574:SF292">
    <property type="entry name" value="NETRIN-3"/>
    <property type="match status" value="1"/>
</dbReference>
<sequence length="443" mass="47137">MTPGEGQVFCKPDEVLQVWGMNWVKLKPPQGSPTLQEALLVKGPTVQQARNLGHGVPGPILGTGGVLRTSVGTWAFMGREVPADNMRGEIWPGGCSEELLSPWRHCIAGQSALTVSGPTEGGSPAYTDTPMWCPPLTAGLGLGSASHLELQASELLPAGLGPEALCFPEPQAQPDGGGLLAFSVQDGSPPGLDLDSSPVLQDWVTATDIQVVLTRPTMLGDTRDAMAMVPYSYSATELQVGGRCKCNGHAARCLLDSQGHLICDCRHGTEGPDCGRCKPFYCDRPWQRATAREAHACLACSCNGHARRCRFNMELYRLSGRRSGGVCLNCRHNTAGRHCHYCQEGFYRDPGRALSDRRACRACDCHPVGAAGKTCNQTTGQCPCKDGVTGLTCNRCAPGFQQSRSPVAPCRPLSLDPLRRAALWSPRTATCTANLPVAATASA</sequence>
<dbReference type="OrthoDB" id="9972745at2759"/>
<name>A0A6A1Q2E6_BALPH</name>
<reference evidence="11 12" key="1">
    <citation type="journal article" date="2019" name="PLoS ONE">
        <title>Genomic analyses reveal an absence of contemporary introgressive admixture between fin whales and blue whales, despite known hybrids.</title>
        <authorList>
            <person name="Westbury M.V."/>
            <person name="Petersen B."/>
            <person name="Lorenzen E.D."/>
        </authorList>
    </citation>
    <scope>NUCLEOTIDE SEQUENCE [LARGE SCALE GENOMIC DNA]</scope>
    <source>
        <strain evidence="11">FinWhale-01</strain>
    </source>
</reference>
<keyword evidence="3" id="KW-0732">Signal</keyword>
<dbReference type="Gene3D" id="2.10.25.10">
    <property type="entry name" value="Laminin"/>
    <property type="match status" value="2"/>
</dbReference>
<dbReference type="InterPro" id="IPR000742">
    <property type="entry name" value="EGF"/>
</dbReference>
<evidence type="ECO:0000256" key="3">
    <source>
        <dbReference type="ARBA" id="ARBA00022729"/>
    </source>
</evidence>
<keyword evidence="6" id="KW-0325">Glycoprotein</keyword>
<keyword evidence="12" id="KW-1185">Reference proteome</keyword>
<keyword evidence="2" id="KW-0964">Secreted</keyword>
<dbReference type="CDD" id="cd00055">
    <property type="entry name" value="EGF_Lam"/>
    <property type="match status" value="3"/>
</dbReference>
<dbReference type="InterPro" id="IPR050440">
    <property type="entry name" value="Laminin/Netrin_ECM"/>
</dbReference>
<organism evidence="11 12">
    <name type="scientific">Balaenoptera physalus</name>
    <name type="common">Fin whale</name>
    <name type="synonym">Balaena physalus</name>
    <dbReference type="NCBI Taxonomy" id="9770"/>
    <lineage>
        <taxon>Eukaryota</taxon>
        <taxon>Metazoa</taxon>
        <taxon>Chordata</taxon>
        <taxon>Craniata</taxon>
        <taxon>Vertebrata</taxon>
        <taxon>Euteleostomi</taxon>
        <taxon>Mammalia</taxon>
        <taxon>Eutheria</taxon>
        <taxon>Laurasiatheria</taxon>
        <taxon>Artiodactyla</taxon>
        <taxon>Whippomorpha</taxon>
        <taxon>Cetacea</taxon>
        <taxon>Mysticeti</taxon>
        <taxon>Balaenopteridae</taxon>
        <taxon>Balaenoptera</taxon>
    </lineage>
</organism>
<comment type="caution">
    <text evidence="11">The sequence shown here is derived from an EMBL/GenBank/DDBJ whole genome shotgun (WGS) entry which is preliminary data.</text>
</comment>
<evidence type="ECO:0000256" key="7">
    <source>
        <dbReference type="ARBA" id="ARBA00023292"/>
    </source>
</evidence>
<dbReference type="Pfam" id="PF24973">
    <property type="entry name" value="EGF_LMN_ATRN"/>
    <property type="match status" value="1"/>
</dbReference>
<evidence type="ECO:0000313" key="12">
    <source>
        <dbReference type="Proteomes" id="UP000437017"/>
    </source>
</evidence>
<dbReference type="PROSITE" id="PS51117">
    <property type="entry name" value="LAMININ_NTER"/>
    <property type="match status" value="1"/>
</dbReference>
<evidence type="ECO:0000256" key="1">
    <source>
        <dbReference type="ARBA" id="ARBA00004613"/>
    </source>
</evidence>
<accession>A0A6A1Q2E6</accession>
<dbReference type="SMART" id="SM00136">
    <property type="entry name" value="LamNT"/>
    <property type="match status" value="1"/>
</dbReference>
<comment type="subcellular location">
    <subcellularLocation>
        <location evidence="1">Secreted</location>
    </subcellularLocation>
</comment>
<evidence type="ECO:0000256" key="2">
    <source>
        <dbReference type="ARBA" id="ARBA00022525"/>
    </source>
</evidence>
<feature type="domain" description="Laminin N-terminal" evidence="10">
    <location>
        <begin position="1"/>
        <end position="243"/>
    </location>
</feature>
<evidence type="ECO:0000313" key="11">
    <source>
        <dbReference type="EMBL" id="KAB0401444.1"/>
    </source>
</evidence>
<evidence type="ECO:0000256" key="6">
    <source>
        <dbReference type="ARBA" id="ARBA00023180"/>
    </source>
</evidence>
<dbReference type="Gene3D" id="2.60.120.260">
    <property type="entry name" value="Galactose-binding domain-like"/>
    <property type="match status" value="1"/>
</dbReference>
<evidence type="ECO:0000259" key="10">
    <source>
        <dbReference type="PROSITE" id="PS51117"/>
    </source>
</evidence>
<dbReference type="GO" id="GO:0009887">
    <property type="term" value="P:animal organ morphogenesis"/>
    <property type="evidence" value="ECO:0007669"/>
    <property type="project" value="TreeGrafter"/>
</dbReference>
<dbReference type="Pfam" id="PF00053">
    <property type="entry name" value="EGF_laminin"/>
    <property type="match status" value="2"/>
</dbReference>
<evidence type="ECO:0000256" key="5">
    <source>
        <dbReference type="ARBA" id="ARBA00023157"/>
    </source>
</evidence>
<dbReference type="GO" id="GO:0005576">
    <property type="term" value="C:extracellular region"/>
    <property type="evidence" value="ECO:0007669"/>
    <property type="project" value="UniProtKB-SubCell"/>
</dbReference>
<dbReference type="InterPro" id="IPR008211">
    <property type="entry name" value="Laminin_N"/>
</dbReference>
<dbReference type="PANTHER" id="PTHR10574">
    <property type="entry name" value="NETRIN/LAMININ-RELATED"/>
    <property type="match status" value="1"/>
</dbReference>
<protein>
    <recommendedName>
        <fullName evidence="13">Laminin EGF-like domain-containing protein</fullName>
    </recommendedName>
</protein>
<dbReference type="GO" id="GO:0016358">
    <property type="term" value="P:dendrite development"/>
    <property type="evidence" value="ECO:0007669"/>
    <property type="project" value="TreeGrafter"/>
</dbReference>
<dbReference type="PROSITE" id="PS50027">
    <property type="entry name" value="EGF_LAM_2"/>
    <property type="match status" value="1"/>
</dbReference>
<feature type="domain" description="Laminin EGF-like" evidence="9">
    <location>
        <begin position="363"/>
        <end position="412"/>
    </location>
</feature>